<gene>
    <name evidence="4" type="ORF">BJ971_007669</name>
</gene>
<dbReference type="PANTHER" id="PTHR38340:SF1">
    <property type="entry name" value="S-LAYER PROTEIN"/>
    <property type="match status" value="1"/>
</dbReference>
<dbReference type="Proteomes" id="UP000578112">
    <property type="component" value="Unassembled WGS sequence"/>
</dbReference>
<dbReference type="SUPFAM" id="SSF51120">
    <property type="entry name" value="beta-Roll"/>
    <property type="match status" value="2"/>
</dbReference>
<keyword evidence="3" id="KW-0732">Signal</keyword>
<protein>
    <submittedName>
        <fullName evidence="4">Ca2+-binding RTX toxin-like protein</fullName>
    </submittedName>
</protein>
<dbReference type="PRINTS" id="PR00313">
    <property type="entry name" value="CABNDNGRPT"/>
</dbReference>
<dbReference type="InterPro" id="IPR001343">
    <property type="entry name" value="Hemolysn_Ca-bd"/>
</dbReference>
<dbReference type="InterPro" id="IPR050557">
    <property type="entry name" value="RTX_toxin/Mannuronan_C5-epim"/>
</dbReference>
<comment type="subcellular location">
    <subcellularLocation>
        <location evidence="1">Secreted</location>
    </subcellularLocation>
</comment>
<accession>A0A7W7I641</accession>
<dbReference type="PANTHER" id="PTHR38340">
    <property type="entry name" value="S-LAYER PROTEIN"/>
    <property type="match status" value="1"/>
</dbReference>
<dbReference type="GO" id="GO:0005576">
    <property type="term" value="C:extracellular region"/>
    <property type="evidence" value="ECO:0007669"/>
    <property type="project" value="UniProtKB-SubCell"/>
</dbReference>
<organism evidence="4 5">
    <name type="scientific">Actinoplanes digitatis</name>
    <dbReference type="NCBI Taxonomy" id="1868"/>
    <lineage>
        <taxon>Bacteria</taxon>
        <taxon>Bacillati</taxon>
        <taxon>Actinomycetota</taxon>
        <taxon>Actinomycetes</taxon>
        <taxon>Micromonosporales</taxon>
        <taxon>Micromonosporaceae</taxon>
        <taxon>Actinoplanes</taxon>
    </lineage>
</organism>
<dbReference type="Pfam" id="PF00353">
    <property type="entry name" value="HemolysinCabind"/>
    <property type="match status" value="3"/>
</dbReference>
<dbReference type="Gene3D" id="2.150.10.10">
    <property type="entry name" value="Serralysin-like metalloprotease, C-terminal"/>
    <property type="match status" value="2"/>
</dbReference>
<evidence type="ECO:0000313" key="5">
    <source>
        <dbReference type="Proteomes" id="UP000578112"/>
    </source>
</evidence>
<dbReference type="GO" id="GO:0005509">
    <property type="term" value="F:calcium ion binding"/>
    <property type="evidence" value="ECO:0007669"/>
    <property type="project" value="InterPro"/>
</dbReference>
<dbReference type="InterPro" id="IPR011049">
    <property type="entry name" value="Serralysin-like_metalloprot_C"/>
</dbReference>
<evidence type="ECO:0000256" key="2">
    <source>
        <dbReference type="ARBA" id="ARBA00022525"/>
    </source>
</evidence>
<name>A0A7W7I641_9ACTN</name>
<dbReference type="EMBL" id="JACHNH010000001">
    <property type="protein sequence ID" value="MBB4767113.1"/>
    <property type="molecule type" value="Genomic_DNA"/>
</dbReference>
<evidence type="ECO:0000256" key="1">
    <source>
        <dbReference type="ARBA" id="ARBA00004613"/>
    </source>
</evidence>
<feature type="signal peptide" evidence="3">
    <location>
        <begin position="1"/>
        <end position="24"/>
    </location>
</feature>
<proteinExistence type="predicted"/>
<evidence type="ECO:0000313" key="4">
    <source>
        <dbReference type="EMBL" id="MBB4767113.1"/>
    </source>
</evidence>
<dbReference type="AlphaFoldDB" id="A0A7W7I641"/>
<keyword evidence="5" id="KW-1185">Reference proteome</keyword>
<keyword evidence="2" id="KW-0964">Secreted</keyword>
<feature type="chain" id="PRO_5038445217" evidence="3">
    <location>
        <begin position="25"/>
        <end position="318"/>
    </location>
</feature>
<sequence>MSRPQWLAGVGLALLATVSTGALASPAQAASTGKAYVQTGGKVWYKAATGKTNKVVITLSGNTVTIDDRVAIKAGAGCKKVKGDKTKVRCTAKVKLVSVRVYLRDGNDTLVNKSTLSLAGDGGSGKDKITGGEGRDTLWGGAGADILRGVGGIDFIYGDVSNAGATGGDVRREGGNDTIYGGDGNDYIEANAGPNTIYGQAGNDEIHGSTGADLVYAGAGNDSFWDYGGADRVHGNSGNDVLRGGPGNDHLYGEAGNDTLFGEGGSDRIYGHAGDDELYGADGTATGVADQLDGGTNGTAAGDGCLALENDVRLNCER</sequence>
<comment type="caution">
    <text evidence="4">The sequence shown here is derived from an EMBL/GenBank/DDBJ whole genome shotgun (WGS) entry which is preliminary data.</text>
</comment>
<dbReference type="RefSeq" id="WP_184998180.1">
    <property type="nucleotide sequence ID" value="NZ_BOMK01000036.1"/>
</dbReference>
<reference evidence="4 5" key="1">
    <citation type="submission" date="2020-08" db="EMBL/GenBank/DDBJ databases">
        <title>Sequencing the genomes of 1000 actinobacteria strains.</title>
        <authorList>
            <person name="Klenk H.-P."/>
        </authorList>
    </citation>
    <scope>NUCLEOTIDE SEQUENCE [LARGE SCALE GENOMIC DNA]</scope>
    <source>
        <strain evidence="4 5">DSM 43149</strain>
    </source>
</reference>
<evidence type="ECO:0000256" key="3">
    <source>
        <dbReference type="SAM" id="SignalP"/>
    </source>
</evidence>